<dbReference type="InterPro" id="IPR000743">
    <property type="entry name" value="Glyco_hydro_28"/>
</dbReference>
<dbReference type="GO" id="GO:0005975">
    <property type="term" value="P:carbohydrate metabolic process"/>
    <property type="evidence" value="ECO:0007669"/>
    <property type="project" value="InterPro"/>
</dbReference>
<evidence type="ECO:0000256" key="2">
    <source>
        <dbReference type="ARBA" id="ARBA00008834"/>
    </source>
</evidence>
<dbReference type="GO" id="GO:0004650">
    <property type="term" value="F:polygalacturonase activity"/>
    <property type="evidence" value="ECO:0007669"/>
    <property type="project" value="InterPro"/>
</dbReference>
<gene>
    <name evidence="10" type="ORF">Lalb_Chr01g0015451</name>
</gene>
<name>A0A6A4R616_LUPAL</name>
<dbReference type="InterPro" id="IPR012334">
    <property type="entry name" value="Pectin_lyas_fold"/>
</dbReference>
<dbReference type="Gene3D" id="2.160.20.10">
    <property type="entry name" value="Single-stranded right-handed beta-helix, Pectin lyase-like"/>
    <property type="match status" value="1"/>
</dbReference>
<keyword evidence="3" id="KW-0134">Cell wall</keyword>
<evidence type="ECO:0000313" key="11">
    <source>
        <dbReference type="Proteomes" id="UP000447434"/>
    </source>
</evidence>
<evidence type="ECO:0000256" key="7">
    <source>
        <dbReference type="ARBA" id="ARBA00023316"/>
    </source>
</evidence>
<dbReference type="AlphaFoldDB" id="A0A6A4R616"/>
<dbReference type="Pfam" id="PF00295">
    <property type="entry name" value="Glyco_hydro_28"/>
    <property type="match status" value="1"/>
</dbReference>
<proteinExistence type="inferred from homology"/>
<dbReference type="GO" id="GO:0071555">
    <property type="term" value="P:cell wall organization"/>
    <property type="evidence" value="ECO:0007669"/>
    <property type="project" value="UniProtKB-KW"/>
</dbReference>
<evidence type="ECO:0000256" key="1">
    <source>
        <dbReference type="ARBA" id="ARBA00004191"/>
    </source>
</evidence>
<keyword evidence="11" id="KW-1185">Reference proteome</keyword>
<evidence type="ECO:0000256" key="9">
    <source>
        <dbReference type="SAM" id="Phobius"/>
    </source>
</evidence>
<keyword evidence="9" id="KW-0812">Transmembrane</keyword>
<reference evidence="11" key="1">
    <citation type="journal article" date="2020" name="Nat. Commun.">
        <title>Genome sequence of the cluster root forming white lupin.</title>
        <authorList>
            <person name="Hufnagel B."/>
            <person name="Marques A."/>
            <person name="Soriano A."/>
            <person name="Marques L."/>
            <person name="Divol F."/>
            <person name="Doumas P."/>
            <person name="Sallet E."/>
            <person name="Mancinotti D."/>
            <person name="Carrere S."/>
            <person name="Marande W."/>
            <person name="Arribat S."/>
            <person name="Keller J."/>
            <person name="Huneau C."/>
            <person name="Blein T."/>
            <person name="Aime D."/>
            <person name="Laguerre M."/>
            <person name="Taylor J."/>
            <person name="Schubert V."/>
            <person name="Nelson M."/>
            <person name="Geu-Flores F."/>
            <person name="Crespi M."/>
            <person name="Gallardo-Guerrero K."/>
            <person name="Delaux P.-M."/>
            <person name="Salse J."/>
            <person name="Berges H."/>
            <person name="Guyot R."/>
            <person name="Gouzy J."/>
            <person name="Peret B."/>
        </authorList>
    </citation>
    <scope>NUCLEOTIDE SEQUENCE [LARGE SCALE GENOMIC DNA]</scope>
    <source>
        <strain evidence="11">cv. Amiga</strain>
    </source>
</reference>
<dbReference type="EMBL" id="WOCE01000001">
    <property type="protein sequence ID" value="KAE9621499.1"/>
    <property type="molecule type" value="Genomic_DNA"/>
</dbReference>
<protein>
    <submittedName>
        <fullName evidence="10">Putative polygalacturonase</fullName>
    </submittedName>
</protein>
<evidence type="ECO:0000256" key="4">
    <source>
        <dbReference type="ARBA" id="ARBA00022525"/>
    </source>
</evidence>
<dbReference type="OrthoDB" id="187139at2759"/>
<dbReference type="Proteomes" id="UP000447434">
    <property type="component" value="Chromosome 1"/>
</dbReference>
<keyword evidence="6 8" id="KW-0326">Glycosidase</keyword>
<dbReference type="SUPFAM" id="SSF51126">
    <property type="entry name" value="Pectin lyase-like"/>
    <property type="match status" value="1"/>
</dbReference>
<dbReference type="InterPro" id="IPR011050">
    <property type="entry name" value="Pectin_lyase_fold/virulence"/>
</dbReference>
<comment type="similarity">
    <text evidence="2 8">Belongs to the glycosyl hydrolase 28 family.</text>
</comment>
<comment type="caution">
    <text evidence="10">The sequence shown here is derived from an EMBL/GenBank/DDBJ whole genome shotgun (WGS) entry which is preliminary data.</text>
</comment>
<evidence type="ECO:0000256" key="5">
    <source>
        <dbReference type="ARBA" id="ARBA00022801"/>
    </source>
</evidence>
<dbReference type="PANTHER" id="PTHR31375">
    <property type="match status" value="1"/>
</dbReference>
<evidence type="ECO:0000256" key="8">
    <source>
        <dbReference type="RuleBase" id="RU361169"/>
    </source>
</evidence>
<keyword evidence="9" id="KW-0472">Membrane</keyword>
<keyword evidence="5 8" id="KW-0378">Hydrolase</keyword>
<evidence type="ECO:0000256" key="6">
    <source>
        <dbReference type="ARBA" id="ARBA00023295"/>
    </source>
</evidence>
<sequence>MTSDISGFIMLYIFLSIFIQGGYGYAKNIKFLNIVMRNVTNPIIIDQNYCDQKEPCQEQDSAVQLSNVVYKNIRGTSASEVAIKFECSKTVRCREIYLQDVILTPEVGADTGTVAACENVVYANRGKLHPQCSFS</sequence>
<accession>A0A6A4R616</accession>
<keyword evidence="7" id="KW-0961">Cell wall biogenesis/degradation</keyword>
<keyword evidence="4" id="KW-0964">Secreted</keyword>
<keyword evidence="9" id="KW-1133">Transmembrane helix</keyword>
<evidence type="ECO:0000256" key="3">
    <source>
        <dbReference type="ARBA" id="ARBA00022512"/>
    </source>
</evidence>
<feature type="transmembrane region" description="Helical" evidence="9">
    <location>
        <begin position="6"/>
        <end position="26"/>
    </location>
</feature>
<organism evidence="10 11">
    <name type="scientific">Lupinus albus</name>
    <name type="common">White lupine</name>
    <name type="synonym">Lupinus termis</name>
    <dbReference type="NCBI Taxonomy" id="3870"/>
    <lineage>
        <taxon>Eukaryota</taxon>
        <taxon>Viridiplantae</taxon>
        <taxon>Streptophyta</taxon>
        <taxon>Embryophyta</taxon>
        <taxon>Tracheophyta</taxon>
        <taxon>Spermatophyta</taxon>
        <taxon>Magnoliopsida</taxon>
        <taxon>eudicotyledons</taxon>
        <taxon>Gunneridae</taxon>
        <taxon>Pentapetalae</taxon>
        <taxon>rosids</taxon>
        <taxon>fabids</taxon>
        <taxon>Fabales</taxon>
        <taxon>Fabaceae</taxon>
        <taxon>Papilionoideae</taxon>
        <taxon>50 kb inversion clade</taxon>
        <taxon>genistoids sensu lato</taxon>
        <taxon>core genistoids</taxon>
        <taxon>Genisteae</taxon>
        <taxon>Lupinus</taxon>
    </lineage>
</organism>
<comment type="subcellular location">
    <subcellularLocation>
        <location evidence="1">Secreted</location>
        <location evidence="1">Cell wall</location>
    </subcellularLocation>
</comment>
<evidence type="ECO:0000313" key="10">
    <source>
        <dbReference type="EMBL" id="KAE9621499.1"/>
    </source>
</evidence>